<proteinExistence type="predicted"/>
<keyword evidence="6 8" id="KW-0411">Iron-sulfur</keyword>
<evidence type="ECO:0000256" key="2">
    <source>
        <dbReference type="ARBA" id="ARBA00022448"/>
    </source>
</evidence>
<dbReference type="InterPro" id="IPR001080">
    <property type="entry name" value="3Fe4S_ferredoxin"/>
</dbReference>
<dbReference type="Pfam" id="PF13370">
    <property type="entry name" value="Fer4_13"/>
    <property type="match status" value="1"/>
</dbReference>
<comment type="cofactor">
    <cofactor evidence="1">
        <name>[3Fe-4S] cluster</name>
        <dbReference type="ChEBI" id="CHEBI:21137"/>
    </cofactor>
</comment>
<accession>A0A562IAZ9</accession>
<evidence type="ECO:0000259" key="9">
    <source>
        <dbReference type="PROSITE" id="PS51379"/>
    </source>
</evidence>
<dbReference type="GO" id="GO:0005506">
    <property type="term" value="F:iron ion binding"/>
    <property type="evidence" value="ECO:0007669"/>
    <property type="project" value="UniProtKB-UniRule"/>
</dbReference>
<keyword evidence="7" id="KW-0003">3Fe-4S</keyword>
<evidence type="ECO:0000256" key="8">
    <source>
        <dbReference type="RuleBase" id="RU368020"/>
    </source>
</evidence>
<keyword evidence="3 8" id="KW-0479">Metal-binding</keyword>
<dbReference type="SUPFAM" id="SSF54862">
    <property type="entry name" value="4Fe-4S ferredoxins"/>
    <property type="match status" value="1"/>
</dbReference>
<name>A0A562IAZ9_MICOL</name>
<evidence type="ECO:0000256" key="7">
    <source>
        <dbReference type="ARBA" id="ARBA00023291"/>
    </source>
</evidence>
<sequence>MSTDGEKTGVGWRLHVDPARCIGTGICAGAAPGHFALVDGLSRPLAERVAPAQSVLDAADSCPMEAIVVSDLKSRRRIAPEE</sequence>
<evidence type="ECO:0000256" key="5">
    <source>
        <dbReference type="ARBA" id="ARBA00023004"/>
    </source>
</evidence>
<evidence type="ECO:0000313" key="11">
    <source>
        <dbReference type="Proteomes" id="UP000319825"/>
    </source>
</evidence>
<dbReference type="EMBL" id="VLKE01000001">
    <property type="protein sequence ID" value="TWH68062.1"/>
    <property type="molecule type" value="Genomic_DNA"/>
</dbReference>
<keyword evidence="11" id="KW-1185">Reference proteome</keyword>
<dbReference type="PROSITE" id="PS51379">
    <property type="entry name" value="4FE4S_FER_2"/>
    <property type="match status" value="1"/>
</dbReference>
<dbReference type="GO" id="GO:0009055">
    <property type="term" value="F:electron transfer activity"/>
    <property type="evidence" value="ECO:0007669"/>
    <property type="project" value="UniProtKB-UniRule"/>
</dbReference>
<protein>
    <recommendedName>
        <fullName evidence="8">Ferredoxin</fullName>
    </recommendedName>
</protein>
<gene>
    <name evidence="10" type="ORF">JD77_03049</name>
</gene>
<comment type="caution">
    <text evidence="10">The sequence shown here is derived from an EMBL/GenBank/DDBJ whole genome shotgun (WGS) entry which is preliminary data.</text>
</comment>
<dbReference type="OrthoDB" id="4557285at2"/>
<evidence type="ECO:0000256" key="3">
    <source>
        <dbReference type="ARBA" id="ARBA00022723"/>
    </source>
</evidence>
<dbReference type="Proteomes" id="UP000319825">
    <property type="component" value="Unassembled WGS sequence"/>
</dbReference>
<dbReference type="InterPro" id="IPR017896">
    <property type="entry name" value="4Fe4S_Fe-S-bd"/>
</dbReference>
<organism evidence="10 11">
    <name type="scientific">Micromonospora olivasterospora</name>
    <dbReference type="NCBI Taxonomy" id="1880"/>
    <lineage>
        <taxon>Bacteria</taxon>
        <taxon>Bacillati</taxon>
        <taxon>Actinomycetota</taxon>
        <taxon>Actinomycetes</taxon>
        <taxon>Micromonosporales</taxon>
        <taxon>Micromonosporaceae</taxon>
        <taxon>Micromonospora</taxon>
    </lineage>
</organism>
<comment type="function">
    <text evidence="8">Ferredoxins are iron-sulfur proteins that transfer electrons in a wide variety of metabolic reactions.</text>
</comment>
<evidence type="ECO:0000256" key="6">
    <source>
        <dbReference type="ARBA" id="ARBA00023014"/>
    </source>
</evidence>
<dbReference type="InterPro" id="IPR051269">
    <property type="entry name" value="Fe-S_cluster_ET"/>
</dbReference>
<evidence type="ECO:0000256" key="4">
    <source>
        <dbReference type="ARBA" id="ARBA00022982"/>
    </source>
</evidence>
<keyword evidence="4 8" id="KW-0249">Electron transport</keyword>
<dbReference type="Gene3D" id="3.30.70.20">
    <property type="match status" value="1"/>
</dbReference>
<evidence type="ECO:0000256" key="1">
    <source>
        <dbReference type="ARBA" id="ARBA00001927"/>
    </source>
</evidence>
<dbReference type="PANTHER" id="PTHR36923:SF3">
    <property type="entry name" value="FERREDOXIN"/>
    <property type="match status" value="1"/>
</dbReference>
<reference evidence="10 11" key="1">
    <citation type="submission" date="2019-07" db="EMBL/GenBank/DDBJ databases">
        <title>R&amp;d 2014.</title>
        <authorList>
            <person name="Klenk H.-P."/>
        </authorList>
    </citation>
    <scope>NUCLEOTIDE SEQUENCE [LARGE SCALE GENOMIC DNA]</scope>
    <source>
        <strain evidence="10 11">DSM 43868</strain>
    </source>
</reference>
<dbReference type="RefSeq" id="WP_145774942.1">
    <property type="nucleotide sequence ID" value="NZ_BAAATQ010000084.1"/>
</dbReference>
<feature type="domain" description="4Fe-4S ferredoxin-type" evidence="9">
    <location>
        <begin position="12"/>
        <end position="40"/>
    </location>
</feature>
<keyword evidence="2 8" id="KW-0813">Transport</keyword>
<dbReference type="AlphaFoldDB" id="A0A562IAZ9"/>
<keyword evidence="5 8" id="KW-0408">Iron</keyword>
<dbReference type="PRINTS" id="PR00352">
    <property type="entry name" value="3FE4SFRDOXIN"/>
</dbReference>
<dbReference type="PANTHER" id="PTHR36923">
    <property type="entry name" value="FERREDOXIN"/>
    <property type="match status" value="1"/>
</dbReference>
<evidence type="ECO:0000313" key="10">
    <source>
        <dbReference type="EMBL" id="TWH68062.1"/>
    </source>
</evidence>
<dbReference type="GO" id="GO:0051538">
    <property type="term" value="F:3 iron, 4 sulfur cluster binding"/>
    <property type="evidence" value="ECO:0007669"/>
    <property type="project" value="UniProtKB-KW"/>
</dbReference>